<dbReference type="AlphaFoldDB" id="A0A3S4K2I9"/>
<accession>A0A3S4K2I9</accession>
<gene>
    <name evidence="2" type="primary">talA_1</name>
    <name evidence="2" type="ORF">NCTC10047_01663</name>
</gene>
<dbReference type="Gene3D" id="3.20.20.70">
    <property type="entry name" value="Aldolase class I"/>
    <property type="match status" value="1"/>
</dbReference>
<evidence type="ECO:0000256" key="1">
    <source>
        <dbReference type="ARBA" id="ARBA00023270"/>
    </source>
</evidence>
<dbReference type="EC" id="2.2.1.2" evidence="2"/>
<dbReference type="PANTHER" id="PTHR10683:SF16">
    <property type="entry name" value="TRANSALDOLASE A"/>
    <property type="match status" value="1"/>
</dbReference>
<keyword evidence="1" id="KW-0704">Schiff base</keyword>
<dbReference type="GO" id="GO:0004801">
    <property type="term" value="F:transaldolase activity"/>
    <property type="evidence" value="ECO:0007669"/>
    <property type="project" value="UniProtKB-EC"/>
</dbReference>
<sequence>MQPDACCSLLPQARACAEAASYLISPFVGRIYDWYQARSPLEPYVVEEDPGVKSVRNIYDYFKQHRYETIVMAQVSAVLSKSSR</sequence>
<dbReference type="InterPro" id="IPR013785">
    <property type="entry name" value="Aldolase_TIM"/>
</dbReference>
<dbReference type="GO" id="GO:0005975">
    <property type="term" value="P:carbohydrate metabolic process"/>
    <property type="evidence" value="ECO:0007669"/>
    <property type="project" value="InterPro"/>
</dbReference>
<organism evidence="2 3">
    <name type="scientific">Salmonella enterica subsp. arizonae</name>
    <dbReference type="NCBI Taxonomy" id="59203"/>
    <lineage>
        <taxon>Bacteria</taxon>
        <taxon>Pseudomonadati</taxon>
        <taxon>Pseudomonadota</taxon>
        <taxon>Gammaproteobacteria</taxon>
        <taxon>Enterobacterales</taxon>
        <taxon>Enterobacteriaceae</taxon>
        <taxon>Salmonella</taxon>
    </lineage>
</organism>
<evidence type="ECO:0000313" key="3">
    <source>
        <dbReference type="Proteomes" id="UP000275676"/>
    </source>
</evidence>
<dbReference type="InterPro" id="IPR001585">
    <property type="entry name" value="TAL/FSA"/>
</dbReference>
<proteinExistence type="predicted"/>
<dbReference type="GO" id="GO:0005829">
    <property type="term" value="C:cytosol"/>
    <property type="evidence" value="ECO:0007669"/>
    <property type="project" value="TreeGrafter"/>
</dbReference>
<evidence type="ECO:0000313" key="2">
    <source>
        <dbReference type="EMBL" id="VEA75811.1"/>
    </source>
</evidence>
<protein>
    <submittedName>
        <fullName evidence="2">Transaldolase A</fullName>
        <ecNumber evidence="2">2.2.1.2</ecNumber>
    </submittedName>
</protein>
<dbReference type="SUPFAM" id="SSF51569">
    <property type="entry name" value="Aldolase"/>
    <property type="match status" value="1"/>
</dbReference>
<dbReference type="PANTHER" id="PTHR10683">
    <property type="entry name" value="TRANSALDOLASE"/>
    <property type="match status" value="1"/>
</dbReference>
<keyword evidence="2" id="KW-0808">Transferase</keyword>
<dbReference type="Pfam" id="PF00923">
    <property type="entry name" value="TAL_FSA"/>
    <property type="match status" value="1"/>
</dbReference>
<dbReference type="Proteomes" id="UP000275676">
    <property type="component" value="Chromosome"/>
</dbReference>
<name>A0A3S4K2I9_SALER</name>
<reference evidence="2 3" key="1">
    <citation type="submission" date="2018-12" db="EMBL/GenBank/DDBJ databases">
        <authorList>
            <consortium name="Pathogen Informatics"/>
        </authorList>
    </citation>
    <scope>NUCLEOTIDE SEQUENCE [LARGE SCALE GENOMIC DNA]</scope>
    <source>
        <strain evidence="2 3">NCTC10047</strain>
    </source>
</reference>
<dbReference type="EMBL" id="LR134156">
    <property type="protein sequence ID" value="VEA75811.1"/>
    <property type="molecule type" value="Genomic_DNA"/>
</dbReference>